<protein>
    <submittedName>
        <fullName evidence="3">Uncharacterized protein</fullName>
    </submittedName>
</protein>
<dbReference type="WBParaSite" id="ACRNAN_scaffold11253.g19331.t1">
    <property type="protein sequence ID" value="ACRNAN_scaffold11253.g19331.t1"/>
    <property type="gene ID" value="ACRNAN_scaffold11253.g19331"/>
</dbReference>
<proteinExistence type="predicted"/>
<evidence type="ECO:0000313" key="2">
    <source>
        <dbReference type="Proteomes" id="UP000887540"/>
    </source>
</evidence>
<name>A0A914CIS6_9BILA</name>
<sequence length="25" mass="2369">MQACNGPGLGSPQAIGSPQATAQAI</sequence>
<evidence type="ECO:0000313" key="3">
    <source>
        <dbReference type="WBParaSite" id="ACRNAN_scaffold11253.g19331.t1"/>
    </source>
</evidence>
<feature type="compositionally biased region" description="Polar residues" evidence="1">
    <location>
        <begin position="14"/>
        <end position="25"/>
    </location>
</feature>
<feature type="region of interest" description="Disordered" evidence="1">
    <location>
        <begin position="1"/>
        <end position="25"/>
    </location>
</feature>
<organism evidence="2 3">
    <name type="scientific">Acrobeloides nanus</name>
    <dbReference type="NCBI Taxonomy" id="290746"/>
    <lineage>
        <taxon>Eukaryota</taxon>
        <taxon>Metazoa</taxon>
        <taxon>Ecdysozoa</taxon>
        <taxon>Nematoda</taxon>
        <taxon>Chromadorea</taxon>
        <taxon>Rhabditida</taxon>
        <taxon>Tylenchina</taxon>
        <taxon>Cephalobomorpha</taxon>
        <taxon>Cephaloboidea</taxon>
        <taxon>Cephalobidae</taxon>
        <taxon>Acrobeloides</taxon>
    </lineage>
</organism>
<accession>A0A914CIS6</accession>
<dbReference type="Proteomes" id="UP000887540">
    <property type="component" value="Unplaced"/>
</dbReference>
<dbReference type="AlphaFoldDB" id="A0A914CIS6"/>
<reference evidence="3" key="1">
    <citation type="submission" date="2022-11" db="UniProtKB">
        <authorList>
            <consortium name="WormBaseParasite"/>
        </authorList>
    </citation>
    <scope>IDENTIFICATION</scope>
</reference>
<evidence type="ECO:0000256" key="1">
    <source>
        <dbReference type="SAM" id="MobiDB-lite"/>
    </source>
</evidence>
<keyword evidence="2" id="KW-1185">Reference proteome</keyword>